<reference evidence="2" key="1">
    <citation type="submission" date="2017-09" db="EMBL/GenBank/DDBJ databases">
        <title>Depth-based differentiation of microbial function through sediment-hosted aquifers and enrichment of novel symbionts in the deep terrestrial subsurface.</title>
        <authorList>
            <person name="Probst A.J."/>
            <person name="Ladd B."/>
            <person name="Jarett J.K."/>
            <person name="Geller-Mcgrath D.E."/>
            <person name="Sieber C.M.K."/>
            <person name="Emerson J.B."/>
            <person name="Anantharaman K."/>
            <person name="Thomas B.C."/>
            <person name="Malmstrom R."/>
            <person name="Stieglmeier M."/>
            <person name="Klingl A."/>
            <person name="Woyke T."/>
            <person name="Ryan C.M."/>
            <person name="Banfield J.F."/>
        </authorList>
    </citation>
    <scope>NUCLEOTIDE SEQUENCE [LARGE SCALE GENOMIC DNA]</scope>
</reference>
<evidence type="ECO:0000313" key="1">
    <source>
        <dbReference type="EMBL" id="PIZ63927.1"/>
    </source>
</evidence>
<gene>
    <name evidence="1" type="ORF">COY16_00560</name>
</gene>
<feature type="non-terminal residue" evidence="1">
    <location>
        <position position="1"/>
    </location>
</feature>
<sequence length="129" mass="14230">ILEEAETGHNVGITLVDSLNISRGAVGVSTNSNLKVADRLSGEIFWIEIPSQKNLVLECGTAQMEGELQELEIVNQGEKTSYNILLREKIVFEPKGKTILGKIVLKDKGKIIGVGNIHQNFQFPILNFQ</sequence>
<protein>
    <submittedName>
        <fullName evidence="1">Uncharacterized protein</fullName>
    </submittedName>
</protein>
<dbReference type="Proteomes" id="UP000228503">
    <property type="component" value="Unassembled WGS sequence"/>
</dbReference>
<name>A0A2M7U1I6_9BACT</name>
<comment type="caution">
    <text evidence="1">The sequence shown here is derived from an EMBL/GenBank/DDBJ whole genome shotgun (WGS) entry which is preliminary data.</text>
</comment>
<evidence type="ECO:0000313" key="2">
    <source>
        <dbReference type="Proteomes" id="UP000228503"/>
    </source>
</evidence>
<accession>A0A2M7U1I6</accession>
<dbReference type="AlphaFoldDB" id="A0A2M7U1I6"/>
<proteinExistence type="predicted"/>
<dbReference type="EMBL" id="PFOB01000008">
    <property type="protein sequence ID" value="PIZ63927.1"/>
    <property type="molecule type" value="Genomic_DNA"/>
</dbReference>
<organism evidence="1 2">
    <name type="scientific">Candidatus Roizmanbacteria bacterium CG_4_10_14_0_2_um_filter_39_13</name>
    <dbReference type="NCBI Taxonomy" id="1974825"/>
    <lineage>
        <taxon>Bacteria</taxon>
        <taxon>Candidatus Roizmaniibacteriota</taxon>
    </lineage>
</organism>